<proteinExistence type="predicted"/>
<dbReference type="EMBL" id="JAERWK010000033">
    <property type="protein sequence ID" value="MBM9469659.1"/>
    <property type="molecule type" value="Genomic_DNA"/>
</dbReference>
<sequence length="50" mass="4987">MSTPTAAPTVSTPPSEGVRVGGSGGGRPWPGLDASLAEADPEVAECVHRE</sequence>
<evidence type="ECO:0000313" key="2">
    <source>
        <dbReference type="EMBL" id="MBM9469659.1"/>
    </source>
</evidence>
<comment type="caution">
    <text evidence="2">The sequence shown here is derived from an EMBL/GenBank/DDBJ whole genome shotgun (WGS) entry which is preliminary data.</text>
</comment>
<feature type="compositionally biased region" description="Gly residues" evidence="1">
    <location>
        <begin position="19"/>
        <end position="28"/>
    </location>
</feature>
<name>A0A939C3P7_9ACTN</name>
<evidence type="ECO:0000313" key="3">
    <source>
        <dbReference type="Proteomes" id="UP000663792"/>
    </source>
</evidence>
<dbReference type="AlphaFoldDB" id="A0A939C3P7"/>
<feature type="region of interest" description="Disordered" evidence="1">
    <location>
        <begin position="1"/>
        <end position="50"/>
    </location>
</feature>
<reference evidence="2" key="1">
    <citation type="submission" date="2021-01" db="EMBL/GenBank/DDBJ databases">
        <title>YIM 132084 draft genome.</title>
        <authorList>
            <person name="An D."/>
        </authorList>
    </citation>
    <scope>NUCLEOTIDE SEQUENCE</scope>
    <source>
        <strain evidence="2">YIM 132084</strain>
    </source>
</reference>
<protein>
    <submittedName>
        <fullName evidence="2">Uncharacterized protein</fullName>
    </submittedName>
</protein>
<feature type="compositionally biased region" description="Low complexity" evidence="1">
    <location>
        <begin position="1"/>
        <end position="18"/>
    </location>
</feature>
<accession>A0A939C3P7</accession>
<feature type="non-terminal residue" evidence="2">
    <location>
        <position position="50"/>
    </location>
</feature>
<dbReference type="Proteomes" id="UP000663792">
    <property type="component" value="Unassembled WGS sequence"/>
</dbReference>
<organism evidence="2 3">
    <name type="scientific">Nakamurella leprariae</name>
    <dbReference type="NCBI Taxonomy" id="2803911"/>
    <lineage>
        <taxon>Bacteria</taxon>
        <taxon>Bacillati</taxon>
        <taxon>Actinomycetota</taxon>
        <taxon>Actinomycetes</taxon>
        <taxon>Nakamurellales</taxon>
        <taxon>Nakamurellaceae</taxon>
        <taxon>Nakamurella</taxon>
    </lineage>
</organism>
<evidence type="ECO:0000256" key="1">
    <source>
        <dbReference type="SAM" id="MobiDB-lite"/>
    </source>
</evidence>
<keyword evidence="3" id="KW-1185">Reference proteome</keyword>
<gene>
    <name evidence="2" type="ORF">JL106_20440</name>
</gene>